<protein>
    <submittedName>
        <fullName evidence="1">Pentatricopeptide repeat-containing protein</fullName>
    </submittedName>
</protein>
<proteinExistence type="predicted"/>
<organism evidence="1 2">
    <name type="scientific">Trifolium medium</name>
    <dbReference type="NCBI Taxonomy" id="97028"/>
    <lineage>
        <taxon>Eukaryota</taxon>
        <taxon>Viridiplantae</taxon>
        <taxon>Streptophyta</taxon>
        <taxon>Embryophyta</taxon>
        <taxon>Tracheophyta</taxon>
        <taxon>Spermatophyta</taxon>
        <taxon>Magnoliopsida</taxon>
        <taxon>eudicotyledons</taxon>
        <taxon>Gunneridae</taxon>
        <taxon>Pentapetalae</taxon>
        <taxon>rosids</taxon>
        <taxon>fabids</taxon>
        <taxon>Fabales</taxon>
        <taxon>Fabaceae</taxon>
        <taxon>Papilionoideae</taxon>
        <taxon>50 kb inversion clade</taxon>
        <taxon>NPAAA clade</taxon>
        <taxon>Hologalegina</taxon>
        <taxon>IRL clade</taxon>
        <taxon>Trifolieae</taxon>
        <taxon>Trifolium</taxon>
    </lineage>
</organism>
<dbReference type="Proteomes" id="UP000265520">
    <property type="component" value="Unassembled WGS sequence"/>
</dbReference>
<reference evidence="1 2" key="1">
    <citation type="journal article" date="2018" name="Front. Plant Sci.">
        <title>Red Clover (Trifolium pratense) and Zigzag Clover (T. medium) - A Picture of Genomic Similarities and Differences.</title>
        <authorList>
            <person name="Dluhosova J."/>
            <person name="Istvanek J."/>
            <person name="Nedelnik J."/>
            <person name="Repkova J."/>
        </authorList>
    </citation>
    <scope>NUCLEOTIDE SEQUENCE [LARGE SCALE GENOMIC DNA]</scope>
    <source>
        <strain evidence="2">cv. 10/8</strain>
        <tissue evidence="1">Leaf</tissue>
    </source>
</reference>
<feature type="non-terminal residue" evidence="1">
    <location>
        <position position="1"/>
    </location>
</feature>
<accession>A0A392RB29</accession>
<feature type="non-terminal residue" evidence="1">
    <location>
        <position position="145"/>
    </location>
</feature>
<keyword evidence="2" id="KW-1185">Reference proteome</keyword>
<sequence length="145" mass="15894">SYALYLAYEYDLHSYDSMIFNMVSERYPRDEDDDSAANFDSAIEEDEDLSHDVAMEVSASEAQSSSICNHICFGNFGNSDLSAVQFASITPIKPTIDGFTIKIGEIACLLVTSSYNSESVFAALEDDEKSKNLDSEVVVSEAIKG</sequence>
<dbReference type="AlphaFoldDB" id="A0A392RB29"/>
<evidence type="ECO:0000313" key="2">
    <source>
        <dbReference type="Proteomes" id="UP000265520"/>
    </source>
</evidence>
<name>A0A392RB29_9FABA</name>
<comment type="caution">
    <text evidence="1">The sequence shown here is derived from an EMBL/GenBank/DDBJ whole genome shotgun (WGS) entry which is preliminary data.</text>
</comment>
<evidence type="ECO:0000313" key="1">
    <source>
        <dbReference type="EMBL" id="MCI33397.1"/>
    </source>
</evidence>
<dbReference type="EMBL" id="LXQA010204088">
    <property type="protein sequence ID" value="MCI33397.1"/>
    <property type="molecule type" value="Genomic_DNA"/>
</dbReference>